<feature type="region of interest" description="Disordered" evidence="1">
    <location>
        <begin position="332"/>
        <end position="352"/>
    </location>
</feature>
<evidence type="ECO:0000313" key="5">
    <source>
        <dbReference type="Proteomes" id="UP001182556"/>
    </source>
</evidence>
<evidence type="ECO:0000313" key="4">
    <source>
        <dbReference type="EMBL" id="KAK1926197.1"/>
    </source>
</evidence>
<keyword evidence="2" id="KW-0472">Membrane</keyword>
<dbReference type="GO" id="GO:0010945">
    <property type="term" value="F:coenzyme A diphosphatase activity"/>
    <property type="evidence" value="ECO:0007669"/>
    <property type="project" value="InterPro"/>
</dbReference>
<dbReference type="EMBL" id="JAODAN010000002">
    <property type="protein sequence ID" value="KAK1926197.1"/>
    <property type="molecule type" value="Genomic_DNA"/>
</dbReference>
<organism evidence="4 5">
    <name type="scientific">Papiliotrema laurentii</name>
    <name type="common">Cryptococcus laurentii</name>
    <dbReference type="NCBI Taxonomy" id="5418"/>
    <lineage>
        <taxon>Eukaryota</taxon>
        <taxon>Fungi</taxon>
        <taxon>Dikarya</taxon>
        <taxon>Basidiomycota</taxon>
        <taxon>Agaricomycotina</taxon>
        <taxon>Tremellomycetes</taxon>
        <taxon>Tremellales</taxon>
        <taxon>Rhynchogastremaceae</taxon>
        <taxon>Papiliotrema</taxon>
    </lineage>
</organism>
<reference evidence="4" key="1">
    <citation type="submission" date="2023-02" db="EMBL/GenBank/DDBJ databases">
        <title>Identification and recombinant expression of a fungal hydrolase from Papiliotrema laurentii that hydrolyzes apple cutin and clears colloidal polyester polyurethane.</title>
        <authorList>
            <consortium name="DOE Joint Genome Institute"/>
            <person name="Roman V.A."/>
            <person name="Bojanowski C."/>
            <person name="Crable B.R."/>
            <person name="Wagner D.N."/>
            <person name="Hung C.S."/>
            <person name="Nadeau L.J."/>
            <person name="Schratz L."/>
            <person name="Haridas S."/>
            <person name="Pangilinan J."/>
            <person name="Lipzen A."/>
            <person name="Na H."/>
            <person name="Yan M."/>
            <person name="Ng V."/>
            <person name="Grigoriev I.V."/>
            <person name="Spatafora J.W."/>
            <person name="Barlow D."/>
            <person name="Biffinger J."/>
            <person name="Kelley-Loughnane N."/>
            <person name="Varaljay V.A."/>
            <person name="Crookes-Goodson W.J."/>
        </authorList>
    </citation>
    <scope>NUCLEOTIDE SEQUENCE</scope>
    <source>
        <strain evidence="4">5307AH</strain>
    </source>
</reference>
<feature type="compositionally biased region" description="Polar residues" evidence="1">
    <location>
        <begin position="334"/>
        <end position="344"/>
    </location>
</feature>
<dbReference type="PANTHER" id="PTHR12992:SF44">
    <property type="entry name" value="NUDIX HYDROLASE DOMAIN-CONTAINING PROTEIN"/>
    <property type="match status" value="1"/>
</dbReference>
<evidence type="ECO:0000259" key="3">
    <source>
        <dbReference type="PROSITE" id="PS51462"/>
    </source>
</evidence>
<dbReference type="AlphaFoldDB" id="A0AAD9L864"/>
<feature type="domain" description="Nudix hydrolase" evidence="3">
    <location>
        <begin position="74"/>
        <end position="241"/>
    </location>
</feature>
<keyword evidence="5" id="KW-1185">Reference proteome</keyword>
<dbReference type="PANTHER" id="PTHR12992">
    <property type="entry name" value="NUDIX HYDROLASE"/>
    <property type="match status" value="1"/>
</dbReference>
<dbReference type="Gene3D" id="3.90.79.10">
    <property type="entry name" value="Nucleoside Triphosphate Pyrophosphohydrolase"/>
    <property type="match status" value="1"/>
</dbReference>
<dbReference type="InterPro" id="IPR015797">
    <property type="entry name" value="NUDIX_hydrolase-like_dom_sf"/>
</dbReference>
<sequence length="522" mass="57499">MSDIPTPAESIHALLTSLRLTPPRLIQSPPTQPRRASVALIIRMKPSPELAFQGRVPEGWTGEVIPEEDFGIGYTIEDFFALPWVNHPGTVPELLFIRRSPSHSPNSNSGAHRWSSHIAFPGGRHEATDESALYTALRETWEEIGMDLAEREFVQVGRLDEREITTSLGKRLLMILSPFGELRKSTLRTRAHASVFLQTSPFSSEPELQATEVSSVHWIPLSTLTPPFPEESKDCIEIDISTRLSPRNQFVRWALRGLVGKMQFTCILLPDEPDHVAEGFDNNMDFAEPPEGGSGSWLDKRTGKRVLRLWGLSLGMTLDLVAHLPADTPAPLSTAASKSSSPTRQFGPRTPVTVTSSFDAQWDAAQRELAAGRGGSVSPILTSDPLPETKGSEAGSVASRTNGHGLKTAVKGMKGRRRRGVGPNLKSVFPTFSHVDVDFWIWVFGRRYRQVLKGWEASLQGPDRSADRRMNWSGAALSTFYSAVRHAIVVAIILRLLAMIGGVGVAGWLFWKYSKAMGLGEL</sequence>
<gene>
    <name evidence="4" type="ORF">DB88DRAFT_481029</name>
</gene>
<protein>
    <recommendedName>
        <fullName evidence="3">Nudix hydrolase domain-containing protein</fullName>
    </recommendedName>
</protein>
<dbReference type="SUPFAM" id="SSF55811">
    <property type="entry name" value="Nudix"/>
    <property type="match status" value="1"/>
</dbReference>
<feature type="region of interest" description="Disordered" evidence="1">
    <location>
        <begin position="369"/>
        <end position="418"/>
    </location>
</feature>
<keyword evidence="2" id="KW-0812">Transmembrane</keyword>
<proteinExistence type="predicted"/>
<keyword evidence="2" id="KW-1133">Transmembrane helix</keyword>
<evidence type="ECO:0000256" key="1">
    <source>
        <dbReference type="SAM" id="MobiDB-lite"/>
    </source>
</evidence>
<accession>A0AAD9L864</accession>
<dbReference type="InterPro" id="IPR045121">
    <property type="entry name" value="CoAse"/>
</dbReference>
<comment type="caution">
    <text evidence="4">The sequence shown here is derived from an EMBL/GenBank/DDBJ whole genome shotgun (WGS) entry which is preliminary data.</text>
</comment>
<name>A0AAD9L864_PAPLA</name>
<dbReference type="InterPro" id="IPR000086">
    <property type="entry name" value="NUDIX_hydrolase_dom"/>
</dbReference>
<dbReference type="CDD" id="cd03426">
    <property type="entry name" value="NUDIX_CoAse_Nudt7"/>
    <property type="match status" value="1"/>
</dbReference>
<dbReference type="PROSITE" id="PS51462">
    <property type="entry name" value="NUDIX"/>
    <property type="match status" value="1"/>
</dbReference>
<dbReference type="Pfam" id="PF00293">
    <property type="entry name" value="NUDIX"/>
    <property type="match status" value="1"/>
</dbReference>
<evidence type="ECO:0000256" key="2">
    <source>
        <dbReference type="SAM" id="Phobius"/>
    </source>
</evidence>
<dbReference type="Proteomes" id="UP001182556">
    <property type="component" value="Unassembled WGS sequence"/>
</dbReference>
<feature type="transmembrane region" description="Helical" evidence="2">
    <location>
        <begin position="487"/>
        <end position="511"/>
    </location>
</feature>